<feature type="transmembrane region" description="Helical" evidence="6">
    <location>
        <begin position="154"/>
        <end position="176"/>
    </location>
</feature>
<feature type="transmembrane region" description="Helical" evidence="6">
    <location>
        <begin position="21"/>
        <end position="40"/>
    </location>
</feature>
<dbReference type="STRING" id="1450648.CLORY_08770"/>
<accession>A0A1V4IW33</accession>
<feature type="domain" description="ABC3 transporter permease C-terminal" evidence="7">
    <location>
        <begin position="61"/>
        <end position="175"/>
    </location>
</feature>
<keyword evidence="2 6" id="KW-1003">Cell membrane</keyword>
<evidence type="ECO:0000256" key="4">
    <source>
        <dbReference type="ARBA" id="ARBA00022989"/>
    </source>
</evidence>
<sequence length="662" mass="74812">MTLFNLGAKNVKHNFKNYISYFISSFISVFILTIFFSIYFNPHIHSFSSSRVKVVAVFKAAAIVVIVFSAIFIWYANSYFIKNKKKQVALYSLLGMKKKEIGILMFCENIFLGILSIVIAVPLGEFSSNFFLKLYAMCIKSNTSIKYSFDIKSILMTIMVFVIIFALNSMKAYYVIYDYELIELMHADKEGESSPKFSKALALLSLIMVLGGYIVTLNVDLSSGGKQMMYKILALSVIIVAGTYILFNNLLIYVFKLSQKNKKTYYKWQNLLSISQLTYRIKGNSNLLATISIISAVAMTALCFTFSFNKMLDESVPNSAPFTISYDGGDKTLNKEVSAVIRKDKGNSITYKKDFKIIKGSGRTPKYKGSLEKLSSFPFDIYIISLSEYNDIMENSNLSKCTGSSARVTDIKINNNNQCFFIEASDLASKRGRLTGSKLHTTIGDNSYKFNISDSDIKGVLGYKLQKATIVVKDTVFKQLAASTKNNIVTWRTYNLKKQYDIKSIAEKLNTIIPSDKVFVCYYNNYIMMHSLYGTFTFIGMFLGILFIASTGSIMYYKQLMEAHEDKHRYTVLSKIGLSKKKTLKLVVKQVGFIFIVPLLFGTLHSAVALKVYVHYLDQGGWGNSIHAIQLIGIMMGIYAAAYLFYYLLSVIAYMKIISRKA</sequence>
<reference evidence="8 9" key="1">
    <citation type="submission" date="2017-03" db="EMBL/GenBank/DDBJ databases">
        <title>Genome sequence of Clostridium oryzae DSM 28571.</title>
        <authorList>
            <person name="Poehlein A."/>
            <person name="Daniel R."/>
        </authorList>
    </citation>
    <scope>NUCLEOTIDE SEQUENCE [LARGE SCALE GENOMIC DNA]</scope>
    <source>
        <strain evidence="8 9">DSM 28571</strain>
    </source>
</reference>
<protein>
    <submittedName>
        <fullName evidence="8">ABC transporter permease protein YxdM</fullName>
    </submittedName>
</protein>
<proteinExistence type="inferred from homology"/>
<dbReference type="PIRSF" id="PIRSF018968">
    <property type="entry name" value="ABC_permease_BceB"/>
    <property type="match status" value="1"/>
</dbReference>
<dbReference type="EMBL" id="MZGV01000006">
    <property type="protein sequence ID" value="OPJ64005.1"/>
    <property type="molecule type" value="Genomic_DNA"/>
</dbReference>
<organism evidence="8 9">
    <name type="scientific">Clostridium oryzae</name>
    <dbReference type="NCBI Taxonomy" id="1450648"/>
    <lineage>
        <taxon>Bacteria</taxon>
        <taxon>Bacillati</taxon>
        <taxon>Bacillota</taxon>
        <taxon>Clostridia</taxon>
        <taxon>Eubacteriales</taxon>
        <taxon>Clostridiaceae</taxon>
        <taxon>Clostridium</taxon>
    </lineage>
</organism>
<evidence type="ECO:0000313" key="8">
    <source>
        <dbReference type="EMBL" id="OPJ64005.1"/>
    </source>
</evidence>
<evidence type="ECO:0000259" key="7">
    <source>
        <dbReference type="Pfam" id="PF02687"/>
    </source>
</evidence>
<evidence type="ECO:0000256" key="5">
    <source>
        <dbReference type="ARBA" id="ARBA00023136"/>
    </source>
</evidence>
<evidence type="ECO:0000256" key="2">
    <source>
        <dbReference type="ARBA" id="ARBA00022475"/>
    </source>
</evidence>
<name>A0A1V4IW33_9CLOT</name>
<evidence type="ECO:0000256" key="6">
    <source>
        <dbReference type="PIRNR" id="PIRNR018968"/>
    </source>
</evidence>
<dbReference type="InterPro" id="IPR052536">
    <property type="entry name" value="ABC-4_Integral_Memb_Prot"/>
</dbReference>
<dbReference type="RefSeq" id="WP_079422311.1">
    <property type="nucleotide sequence ID" value="NZ_MZGV01000006.1"/>
</dbReference>
<feature type="transmembrane region" description="Helical" evidence="6">
    <location>
        <begin position="628"/>
        <end position="654"/>
    </location>
</feature>
<feature type="transmembrane region" description="Helical" evidence="6">
    <location>
        <begin position="197"/>
        <end position="216"/>
    </location>
</feature>
<comment type="similarity">
    <text evidence="6">Belongs to the ABC-4 integral membrane protein family.</text>
</comment>
<dbReference type="InterPro" id="IPR003838">
    <property type="entry name" value="ABC3_permease_C"/>
</dbReference>
<evidence type="ECO:0000256" key="1">
    <source>
        <dbReference type="ARBA" id="ARBA00004651"/>
    </source>
</evidence>
<comment type="caution">
    <text evidence="8">The sequence shown here is derived from an EMBL/GenBank/DDBJ whole genome shotgun (WGS) entry which is preliminary data.</text>
</comment>
<dbReference type="Proteomes" id="UP000190080">
    <property type="component" value="Unassembled WGS sequence"/>
</dbReference>
<comment type="subcellular location">
    <subcellularLocation>
        <location evidence="1 6">Cell membrane</location>
        <topology evidence="1 6">Multi-pass membrane protein</topology>
    </subcellularLocation>
</comment>
<dbReference type="InterPro" id="IPR027022">
    <property type="entry name" value="ABC_permease_BceB-typ"/>
</dbReference>
<dbReference type="AlphaFoldDB" id="A0A1V4IW33"/>
<evidence type="ECO:0000256" key="3">
    <source>
        <dbReference type="ARBA" id="ARBA00022692"/>
    </source>
</evidence>
<feature type="transmembrane region" description="Helical" evidence="6">
    <location>
        <begin position="532"/>
        <end position="557"/>
    </location>
</feature>
<dbReference type="GO" id="GO:0005886">
    <property type="term" value="C:plasma membrane"/>
    <property type="evidence" value="ECO:0007669"/>
    <property type="project" value="UniProtKB-SubCell"/>
</dbReference>
<feature type="transmembrane region" description="Helical" evidence="6">
    <location>
        <begin position="287"/>
        <end position="308"/>
    </location>
</feature>
<feature type="transmembrane region" description="Helical" evidence="6">
    <location>
        <begin position="228"/>
        <end position="255"/>
    </location>
</feature>
<dbReference type="PANTHER" id="PTHR46795:SF3">
    <property type="entry name" value="ABC TRANSPORTER PERMEASE"/>
    <property type="match status" value="1"/>
</dbReference>
<keyword evidence="9" id="KW-1185">Reference proteome</keyword>
<keyword evidence="6" id="KW-0813">Transport</keyword>
<gene>
    <name evidence="8" type="primary">yxdM_1</name>
    <name evidence="8" type="ORF">CLORY_08770</name>
</gene>
<keyword evidence="5 6" id="KW-0472">Membrane</keyword>
<keyword evidence="3 6" id="KW-0812">Transmembrane</keyword>
<dbReference type="PANTHER" id="PTHR46795">
    <property type="entry name" value="ABC TRANSPORTER PERMEASE-RELATED-RELATED"/>
    <property type="match status" value="1"/>
</dbReference>
<feature type="transmembrane region" description="Helical" evidence="6">
    <location>
        <begin position="101"/>
        <end position="123"/>
    </location>
</feature>
<dbReference type="OrthoDB" id="9781780at2"/>
<feature type="transmembrane region" description="Helical" evidence="6">
    <location>
        <begin position="60"/>
        <end position="80"/>
    </location>
</feature>
<dbReference type="GO" id="GO:0055085">
    <property type="term" value="P:transmembrane transport"/>
    <property type="evidence" value="ECO:0007669"/>
    <property type="project" value="UniProtKB-UniRule"/>
</dbReference>
<evidence type="ECO:0000313" key="9">
    <source>
        <dbReference type="Proteomes" id="UP000190080"/>
    </source>
</evidence>
<feature type="transmembrane region" description="Helical" evidence="6">
    <location>
        <begin position="591"/>
        <end position="616"/>
    </location>
</feature>
<keyword evidence="4 6" id="KW-1133">Transmembrane helix</keyword>
<dbReference type="Pfam" id="PF02687">
    <property type="entry name" value="FtsX"/>
    <property type="match status" value="1"/>
</dbReference>